<dbReference type="SUPFAM" id="SSF53474">
    <property type="entry name" value="alpha/beta-Hydrolases"/>
    <property type="match status" value="1"/>
</dbReference>
<gene>
    <name evidence="1" type="ORF">RRU01S_33_00210</name>
</gene>
<dbReference type="PANTHER" id="PTHR47751">
    <property type="entry name" value="SUPERFAMILY HYDROLASE, PUTATIVE (AFU_ORTHOLOGUE AFUA_2G16580)-RELATED"/>
    <property type="match status" value="1"/>
</dbReference>
<evidence type="ECO:0000313" key="1">
    <source>
        <dbReference type="EMBL" id="GAK73217.1"/>
    </source>
</evidence>
<dbReference type="Gene3D" id="3.40.50.1820">
    <property type="entry name" value="alpha/beta hydrolase"/>
    <property type="match status" value="1"/>
</dbReference>
<dbReference type="InterPro" id="IPR029058">
    <property type="entry name" value="AB_hydrolase_fold"/>
</dbReference>
<accession>A0A081D2S1</accession>
<dbReference type="EMBL" id="BBJU01000033">
    <property type="protein sequence ID" value="GAK73217.1"/>
    <property type="molecule type" value="Genomic_DNA"/>
</dbReference>
<protein>
    <recommendedName>
        <fullName evidence="3">Serine aminopeptidase S33 domain-containing protein</fullName>
    </recommendedName>
</protein>
<reference evidence="1 2" key="1">
    <citation type="submission" date="2014-08" db="EMBL/GenBank/DDBJ databases">
        <title>Whole genome shotgun sequence of Rhizobium rubi NBRC 13261.</title>
        <authorList>
            <person name="Katano-Makiyama Y."/>
            <person name="Hosoyama A."/>
            <person name="Hashimoto M."/>
            <person name="Hosoyama Y."/>
            <person name="Noguchi M."/>
            <person name="Tsuchikane K."/>
            <person name="Uohara A."/>
            <person name="Ohji S."/>
            <person name="Ichikawa N."/>
            <person name="Kimura A."/>
            <person name="Yamazoe A."/>
            <person name="Fujita N."/>
        </authorList>
    </citation>
    <scope>NUCLEOTIDE SEQUENCE [LARGE SCALE GENOMIC DNA]</scope>
    <source>
        <strain evidence="1 2">NBRC 13261</strain>
    </source>
</reference>
<evidence type="ECO:0000313" key="2">
    <source>
        <dbReference type="Proteomes" id="UP000028701"/>
    </source>
</evidence>
<organism evidence="1 2">
    <name type="scientific">Agrobacterium rubi TR3 = NBRC 13261</name>
    <dbReference type="NCBI Taxonomy" id="1368415"/>
    <lineage>
        <taxon>Bacteria</taxon>
        <taxon>Pseudomonadati</taxon>
        <taxon>Pseudomonadota</taxon>
        <taxon>Alphaproteobacteria</taxon>
        <taxon>Hyphomicrobiales</taxon>
        <taxon>Rhizobiaceae</taxon>
        <taxon>Rhizobium/Agrobacterium group</taxon>
        <taxon>Agrobacterium</taxon>
    </lineage>
</organism>
<dbReference type="PANTHER" id="PTHR47751:SF1">
    <property type="entry name" value="SUPERFAMILY HYDROLASE, PUTATIVE (AFU_ORTHOLOGUE AFUA_2G16580)-RELATED"/>
    <property type="match status" value="1"/>
</dbReference>
<dbReference type="eggNOG" id="COG1073">
    <property type="taxonomic scope" value="Bacteria"/>
</dbReference>
<sequence length="89" mass="9512">MLMTSVATLASFTGFEGADTFMTQPLLIVAGSEAGSLWHSQELNTRAASKDKELFIIEGATHMDLYDGQGAVTAANKLGPFFKDKLANN</sequence>
<name>A0A081D2S1_9HYPH</name>
<evidence type="ECO:0008006" key="3">
    <source>
        <dbReference type="Google" id="ProtNLM"/>
    </source>
</evidence>
<dbReference type="AlphaFoldDB" id="A0A081D2S1"/>
<proteinExistence type="predicted"/>
<dbReference type="InterPro" id="IPR051411">
    <property type="entry name" value="Polyketide_trans_af380"/>
</dbReference>
<dbReference type="Proteomes" id="UP000028701">
    <property type="component" value="Unassembled WGS sequence"/>
</dbReference>
<comment type="caution">
    <text evidence="1">The sequence shown here is derived from an EMBL/GenBank/DDBJ whole genome shotgun (WGS) entry which is preliminary data.</text>
</comment>